<gene>
    <name evidence="2" type="ORF">CWE12_07365</name>
</gene>
<dbReference type="RefSeq" id="WP_126789056.1">
    <property type="nucleotide sequence ID" value="NZ_PIPN01000003.1"/>
</dbReference>
<feature type="compositionally biased region" description="Polar residues" evidence="1">
    <location>
        <begin position="1"/>
        <end position="15"/>
    </location>
</feature>
<evidence type="ECO:0000313" key="3">
    <source>
        <dbReference type="Proteomes" id="UP000287410"/>
    </source>
</evidence>
<name>A0ABY0BYL2_9GAMM</name>
<dbReference type="EMBL" id="PIPN01000003">
    <property type="protein sequence ID" value="RUO29783.1"/>
    <property type="molecule type" value="Genomic_DNA"/>
</dbReference>
<feature type="region of interest" description="Disordered" evidence="1">
    <location>
        <begin position="1"/>
        <end position="54"/>
    </location>
</feature>
<evidence type="ECO:0000313" key="2">
    <source>
        <dbReference type="EMBL" id="RUO29783.1"/>
    </source>
</evidence>
<accession>A0ABY0BYL2</accession>
<protein>
    <submittedName>
        <fullName evidence="2">Uncharacterized protein</fullName>
    </submittedName>
</protein>
<organism evidence="2 3">
    <name type="scientific">Aliidiomarina sedimenti</name>
    <dbReference type="NCBI Taxonomy" id="1933879"/>
    <lineage>
        <taxon>Bacteria</taxon>
        <taxon>Pseudomonadati</taxon>
        <taxon>Pseudomonadota</taxon>
        <taxon>Gammaproteobacteria</taxon>
        <taxon>Alteromonadales</taxon>
        <taxon>Idiomarinaceae</taxon>
        <taxon>Aliidiomarina</taxon>
    </lineage>
</organism>
<evidence type="ECO:0000256" key="1">
    <source>
        <dbReference type="SAM" id="MobiDB-lite"/>
    </source>
</evidence>
<reference evidence="2 3" key="1">
    <citation type="journal article" date="2018" name="Front. Microbiol.">
        <title>Genome-Based Analysis Reveals the Taxonomy and Diversity of the Family Idiomarinaceae.</title>
        <authorList>
            <person name="Liu Y."/>
            <person name="Lai Q."/>
            <person name="Shao Z."/>
        </authorList>
    </citation>
    <scope>NUCLEOTIDE SEQUENCE [LARGE SCALE GENOMIC DNA]</scope>
    <source>
        <strain evidence="2 3">GBSy1</strain>
    </source>
</reference>
<keyword evidence="3" id="KW-1185">Reference proteome</keyword>
<dbReference type="Proteomes" id="UP000287410">
    <property type="component" value="Unassembled WGS sequence"/>
</dbReference>
<comment type="caution">
    <text evidence="2">The sequence shown here is derived from an EMBL/GenBank/DDBJ whole genome shotgun (WGS) entry which is preliminary data.</text>
</comment>
<proteinExistence type="predicted"/>
<sequence length="148" mass="16347">MNVTSLPGVSNLQTQRIDEDDKQKNQQAPIPAPPAQETRADLSVQGQAMAQRERDLASRFDVQNLTADDFDNLTSELEEQGLISELEASDLRALFGEGQKSLQSLNNDSQKPVNILSMLEDQVQGNDQQNSRAGGLFAMFDAMDRHNS</sequence>